<gene>
    <name evidence="2" type="ORF">R3P38DRAFT_3176110</name>
</gene>
<keyword evidence="3" id="KW-1185">Reference proteome</keyword>
<name>A0AAW0D8R5_9AGAR</name>
<reference evidence="2 3" key="1">
    <citation type="journal article" date="2024" name="J Genomics">
        <title>Draft genome sequencing and assembly of Favolaschia claudopus CIRM-BRFM 2984 isolated from oak limbs.</title>
        <authorList>
            <person name="Navarro D."/>
            <person name="Drula E."/>
            <person name="Chaduli D."/>
            <person name="Cazenave R."/>
            <person name="Ahrendt S."/>
            <person name="Wang J."/>
            <person name="Lipzen A."/>
            <person name="Daum C."/>
            <person name="Barry K."/>
            <person name="Grigoriev I.V."/>
            <person name="Favel A."/>
            <person name="Rosso M.N."/>
            <person name="Martin F."/>
        </authorList>
    </citation>
    <scope>NUCLEOTIDE SEQUENCE [LARGE SCALE GENOMIC DNA]</scope>
    <source>
        <strain evidence="2 3">CIRM-BRFM 2984</strain>
    </source>
</reference>
<comment type="caution">
    <text evidence="2">The sequence shown here is derived from an EMBL/GenBank/DDBJ whole genome shotgun (WGS) entry which is preliminary data.</text>
</comment>
<dbReference type="EMBL" id="JAWWNJ010000010">
    <property type="protein sequence ID" value="KAK7046825.1"/>
    <property type="molecule type" value="Genomic_DNA"/>
</dbReference>
<feature type="compositionally biased region" description="Polar residues" evidence="1">
    <location>
        <begin position="53"/>
        <end position="62"/>
    </location>
</feature>
<protein>
    <submittedName>
        <fullName evidence="2">Uncharacterized protein</fullName>
    </submittedName>
</protein>
<feature type="region of interest" description="Disordered" evidence="1">
    <location>
        <begin position="53"/>
        <end position="86"/>
    </location>
</feature>
<dbReference type="Proteomes" id="UP001362999">
    <property type="component" value="Unassembled WGS sequence"/>
</dbReference>
<evidence type="ECO:0000256" key="1">
    <source>
        <dbReference type="SAM" id="MobiDB-lite"/>
    </source>
</evidence>
<organism evidence="2 3">
    <name type="scientific">Favolaschia claudopus</name>
    <dbReference type="NCBI Taxonomy" id="2862362"/>
    <lineage>
        <taxon>Eukaryota</taxon>
        <taxon>Fungi</taxon>
        <taxon>Dikarya</taxon>
        <taxon>Basidiomycota</taxon>
        <taxon>Agaricomycotina</taxon>
        <taxon>Agaricomycetes</taxon>
        <taxon>Agaricomycetidae</taxon>
        <taxon>Agaricales</taxon>
        <taxon>Marasmiineae</taxon>
        <taxon>Mycenaceae</taxon>
        <taxon>Favolaschia</taxon>
    </lineage>
</organism>
<dbReference type="AlphaFoldDB" id="A0AAW0D8R5"/>
<feature type="compositionally biased region" description="Basic residues" evidence="1">
    <location>
        <begin position="221"/>
        <end position="230"/>
    </location>
</feature>
<proteinExistence type="predicted"/>
<evidence type="ECO:0000313" key="3">
    <source>
        <dbReference type="Proteomes" id="UP001362999"/>
    </source>
</evidence>
<evidence type="ECO:0000313" key="2">
    <source>
        <dbReference type="EMBL" id="KAK7046825.1"/>
    </source>
</evidence>
<sequence length="257" mass="28088">MPTSLCSAPPLPPPTDILFTSSTAPSFLPNMKHSIAVQNNDKPNASQMHIWSRCSPSKDSPNSPRPTSRPIPAGDPMLTSSRPPPLEPRLSRLVITTLSFVTSRPTELIVGPLTDVHLFFDLSIVSSTRVRFASTLSLLLPATPHHTTSSPLPPFTPPTPPSFAYPTPTRTHVQKNIPPHLSPVRVAALATQLDPDFHRSADMVTVIPPSTRNSTLGRAATHYRPRRRARPSFPLAPRKQSHRRRHCPLDAALPAAD</sequence>
<feature type="region of interest" description="Disordered" evidence="1">
    <location>
        <begin position="208"/>
        <end position="257"/>
    </location>
</feature>
<accession>A0AAW0D8R5</accession>